<gene>
    <name evidence="4" type="ORF">BN53_01945</name>
</gene>
<dbReference type="PROSITE" id="PS51257">
    <property type="entry name" value="PROKAR_LIPOPROTEIN"/>
    <property type="match status" value="1"/>
</dbReference>
<dbReference type="NCBIfam" id="NF041941">
    <property type="entry name" value="lipo_FMN_PplA"/>
    <property type="match status" value="1"/>
</dbReference>
<keyword evidence="2" id="KW-0732">Signal</keyword>
<reference evidence="4 5" key="1">
    <citation type="submission" date="2012-06" db="EMBL/GenBank/DDBJ databases">
        <title>Draft Genome Sequence of Lactobacillus pasteurii CRBIP 24.76T.</title>
        <authorList>
            <person name="Cousin S."/>
            <person name="Bouchier C."/>
            <person name="Loux V."/>
            <person name="Ma L."/>
            <person name="Creno S."/>
            <person name="Bizet C."/>
            <person name="Clermont D."/>
        </authorList>
    </citation>
    <scope>NUCLEOTIDE SEQUENCE [LARGE SCALE GENOMIC DNA]</scope>
    <source>
        <strain evidence="5">CRBIP 24.76T</strain>
    </source>
</reference>
<evidence type="ECO:0000256" key="2">
    <source>
        <dbReference type="SAM" id="SignalP"/>
    </source>
</evidence>
<dbReference type="SMART" id="SM00900">
    <property type="entry name" value="FMN_bind"/>
    <property type="match status" value="2"/>
</dbReference>
<feature type="domain" description="FMN-binding" evidence="3">
    <location>
        <begin position="198"/>
        <end position="293"/>
    </location>
</feature>
<name>I7JXQ1_9LACO</name>
<evidence type="ECO:0000259" key="3">
    <source>
        <dbReference type="SMART" id="SM00900"/>
    </source>
</evidence>
<dbReference type="InterPro" id="IPR049652">
    <property type="entry name" value="PplA-like"/>
</dbReference>
<dbReference type="RefSeq" id="WP_009559418.1">
    <property type="nucleotide sequence ID" value="NZ_AYZN01000002.1"/>
</dbReference>
<accession>I7JXQ1</accession>
<dbReference type="Pfam" id="PF04205">
    <property type="entry name" value="FMN_bind"/>
    <property type="match status" value="2"/>
</dbReference>
<dbReference type="AlphaFoldDB" id="I7JXQ1"/>
<dbReference type="GO" id="GO:0010181">
    <property type="term" value="F:FMN binding"/>
    <property type="evidence" value="ECO:0007669"/>
    <property type="project" value="InterPro"/>
</dbReference>
<feature type="region of interest" description="Disordered" evidence="1">
    <location>
        <begin position="26"/>
        <end position="51"/>
    </location>
</feature>
<feature type="signal peptide" evidence="2">
    <location>
        <begin position="1"/>
        <end position="29"/>
    </location>
</feature>
<comment type="caution">
    <text evidence="4">The sequence shown here is derived from an EMBL/GenBank/DDBJ whole genome shotgun (WGS) entry which is preliminary data.</text>
</comment>
<protein>
    <submittedName>
        <fullName evidence="4">Sex pheromone cAD1</fullName>
    </submittedName>
</protein>
<feature type="chain" id="PRO_5038835031" evidence="2">
    <location>
        <begin position="30"/>
        <end position="310"/>
    </location>
</feature>
<dbReference type="Gene3D" id="3.90.1010.20">
    <property type="match status" value="2"/>
</dbReference>
<organism evidence="4 5">
    <name type="scientific">Lactobacillus pasteurii DSM 23907 = CRBIP 24.76</name>
    <dbReference type="NCBI Taxonomy" id="1423790"/>
    <lineage>
        <taxon>Bacteria</taxon>
        <taxon>Bacillati</taxon>
        <taxon>Bacillota</taxon>
        <taxon>Bacilli</taxon>
        <taxon>Lactobacillales</taxon>
        <taxon>Lactobacillaceae</taxon>
        <taxon>Lactobacillus</taxon>
    </lineage>
</organism>
<evidence type="ECO:0000256" key="1">
    <source>
        <dbReference type="SAM" id="MobiDB-lite"/>
    </source>
</evidence>
<dbReference type="Proteomes" id="UP000009311">
    <property type="component" value="Unassembled WGS sequence"/>
</dbReference>
<dbReference type="GO" id="GO:0016020">
    <property type="term" value="C:membrane"/>
    <property type="evidence" value="ECO:0007669"/>
    <property type="project" value="InterPro"/>
</dbReference>
<keyword evidence="5" id="KW-1185">Reference proteome</keyword>
<dbReference type="EMBL" id="CAKD01000013">
    <property type="protein sequence ID" value="CCI84865.1"/>
    <property type="molecule type" value="Genomic_DNA"/>
</dbReference>
<dbReference type="InterPro" id="IPR007329">
    <property type="entry name" value="FMN-bd"/>
</dbReference>
<dbReference type="eggNOG" id="COG4939">
    <property type="taxonomic scope" value="Bacteria"/>
</dbReference>
<dbReference type="STRING" id="1423790.BN53_01945"/>
<sequence length="310" mass="34018">MKAKNILYSASVIALSAMMLGACSTTASKSGSDSSAKTSQTSKKTSSEKAKTTNVKKIAGADLKDGTYKLEEDNYYNGYKVVMSMTVKDGKITKTSYDNVNKDGKSKADDAAYEKQMKKFVKIGPKEYIPKLAKEFADNGSNSSGVQVVSGATSSTLTMRNYINQLVQAAQKGDTDTIHINNNKPMKDGTYKLEQKNYYNGYRQVFTLVVKKGKVADLKYDQINKDGMSKTKDAKYEKAMKKVNGVGPKEYIPKLAKEFMDAKGNMEKVQVVSGATHSSNDFISYVEQLMNAAQKGDTKTIIVDNIVTKE</sequence>
<feature type="compositionally biased region" description="Low complexity" evidence="1">
    <location>
        <begin position="26"/>
        <end position="44"/>
    </location>
</feature>
<evidence type="ECO:0000313" key="4">
    <source>
        <dbReference type="EMBL" id="CCI84865.1"/>
    </source>
</evidence>
<dbReference type="OrthoDB" id="1937675at2"/>
<evidence type="ECO:0000313" key="5">
    <source>
        <dbReference type="Proteomes" id="UP000009311"/>
    </source>
</evidence>
<proteinExistence type="predicted"/>
<feature type="domain" description="FMN-binding" evidence="3">
    <location>
        <begin position="75"/>
        <end position="170"/>
    </location>
</feature>